<dbReference type="Proteomes" id="UP001150001">
    <property type="component" value="Unassembled WGS sequence"/>
</dbReference>
<dbReference type="RefSeq" id="WP_272236443.1">
    <property type="nucleotide sequence ID" value="NZ_JAPFIM010000021.1"/>
</dbReference>
<dbReference type="EMBL" id="JAPFIT010000013">
    <property type="protein sequence ID" value="MDC5740441.1"/>
    <property type="molecule type" value="Genomic_DNA"/>
</dbReference>
<organism evidence="2 3">
    <name type="scientific">Vibrio europaeus</name>
    <dbReference type="NCBI Taxonomy" id="300876"/>
    <lineage>
        <taxon>Bacteria</taxon>
        <taxon>Pseudomonadati</taxon>
        <taxon>Pseudomonadota</taxon>
        <taxon>Gammaproteobacteria</taxon>
        <taxon>Vibrionales</taxon>
        <taxon>Vibrionaceae</taxon>
        <taxon>Vibrio</taxon>
        <taxon>Vibrio oreintalis group</taxon>
    </lineage>
</organism>
<evidence type="ECO:0000256" key="1">
    <source>
        <dbReference type="SAM" id="MobiDB-lite"/>
    </source>
</evidence>
<evidence type="ECO:0000313" key="3">
    <source>
        <dbReference type="Proteomes" id="UP001150001"/>
    </source>
</evidence>
<accession>A0ABT5GTY9</accession>
<proteinExistence type="predicted"/>
<keyword evidence="3" id="KW-1185">Reference proteome</keyword>
<protein>
    <submittedName>
        <fullName evidence="2">Uncharacterized protein</fullName>
    </submittedName>
</protein>
<feature type="region of interest" description="Disordered" evidence="1">
    <location>
        <begin position="225"/>
        <end position="244"/>
    </location>
</feature>
<sequence length="317" mass="35560">MSKEQLLNMPKLFPLPYYSISQAAEQIDVSEDYIEAAITCGLVRPCVLLDSHEPVFAPSYLIGCKEVLSNIQIDANPIIGSYTIENDEDAQTNMSESVVGVNPLSKLDTSNIDEYISSNSSQANVTGFTEDESGLVEVEAYLHGFWQLANHEEAVSLLERSSDEEFLTKVFPYVDECWYQQLGNEPGAVRVLGFDIQVTKKQLVISHLDTVRLLEAYHSKAPMKDMGLYGETQPNPITDRKQRKSSDQSLAMICGLIASHPGLGEKYLDQPSELYRMLEQMFANQGISLNSYFPTLRSFSRWLQGEYRASLSLKDKS</sequence>
<evidence type="ECO:0000313" key="2">
    <source>
        <dbReference type="EMBL" id="MDC5740441.1"/>
    </source>
</evidence>
<name>A0ABT5GTY9_9VIBR</name>
<reference evidence="2" key="1">
    <citation type="submission" date="2022-11" db="EMBL/GenBank/DDBJ databases">
        <title>Role of the vibriolysin VemA secreted by the emergent pathogen Vibrio europaeus in the colonization of Manila clam mucus.</title>
        <authorList>
            <person name="Martinez C."/>
            <person name="Rodriguez S."/>
            <person name="Vences A."/>
            <person name="Barja J.L."/>
            <person name="Toranzo A.E."/>
            <person name="Dubert J."/>
        </authorList>
    </citation>
    <scope>NUCLEOTIDE SEQUENCE</scope>
    <source>
        <strain evidence="2">3454</strain>
    </source>
</reference>
<gene>
    <name evidence="2" type="ORF">OPW20_10205</name>
</gene>
<comment type="caution">
    <text evidence="2">The sequence shown here is derived from an EMBL/GenBank/DDBJ whole genome shotgun (WGS) entry which is preliminary data.</text>
</comment>